<dbReference type="Proteomes" id="UP000290244">
    <property type="component" value="Chromosome"/>
</dbReference>
<protein>
    <submittedName>
        <fullName evidence="1">Zinc-binding protein</fullName>
    </submittedName>
</protein>
<dbReference type="EMBL" id="CP034759">
    <property type="protein sequence ID" value="QBG35153.1"/>
    <property type="molecule type" value="Genomic_DNA"/>
</dbReference>
<dbReference type="Pfam" id="PF08859">
    <property type="entry name" value="DGC"/>
    <property type="match status" value="1"/>
</dbReference>
<keyword evidence="2" id="KW-1185">Reference proteome</keyword>
<dbReference type="PIRSF" id="PIRSF037181">
    <property type="entry name" value="DGC"/>
    <property type="match status" value="1"/>
</dbReference>
<sequence length="143" mass="15370">MAAQKKQLTNYATAKVDKAHQAEKPIVYSCSGCSNLAQMAHNISVNIDGDGLAEMSCISGVVGKVEPIMALAKSGRPIIAIDGCELGCTKACLDASDLDSHYYFKLSELGFEKRSKWDDSLTENTIAMTAIYEALLKEGIGFN</sequence>
<reference evidence="1 2" key="1">
    <citation type="submission" date="2018-12" db="EMBL/GenBank/DDBJ databases">
        <title>Complete genome of Litorilituus sediminis.</title>
        <authorList>
            <person name="Liu A."/>
            <person name="Rong J."/>
        </authorList>
    </citation>
    <scope>NUCLEOTIDE SEQUENCE [LARGE SCALE GENOMIC DNA]</scope>
    <source>
        <strain evidence="1 2">JCM 17549</strain>
    </source>
</reference>
<dbReference type="InterPro" id="IPR014958">
    <property type="entry name" value="DGC"/>
</dbReference>
<dbReference type="KEGG" id="lsd:EMK97_05175"/>
<organism evidence="1 2">
    <name type="scientific">Litorilituus sediminis</name>
    <dbReference type="NCBI Taxonomy" id="718192"/>
    <lineage>
        <taxon>Bacteria</taxon>
        <taxon>Pseudomonadati</taxon>
        <taxon>Pseudomonadota</taxon>
        <taxon>Gammaproteobacteria</taxon>
        <taxon>Alteromonadales</taxon>
        <taxon>Colwelliaceae</taxon>
        <taxon>Litorilituus</taxon>
    </lineage>
</organism>
<dbReference type="OrthoDB" id="2111735at2"/>
<evidence type="ECO:0000313" key="2">
    <source>
        <dbReference type="Proteomes" id="UP000290244"/>
    </source>
</evidence>
<dbReference type="AlphaFoldDB" id="A0A4P6P218"/>
<gene>
    <name evidence="1" type="ORF">EMK97_05175</name>
</gene>
<accession>A0A4P6P218</accession>
<evidence type="ECO:0000313" key="1">
    <source>
        <dbReference type="EMBL" id="QBG35153.1"/>
    </source>
</evidence>
<dbReference type="RefSeq" id="WP_130600053.1">
    <property type="nucleotide sequence ID" value="NZ_CP034759.1"/>
</dbReference>
<name>A0A4P6P218_9GAMM</name>
<proteinExistence type="predicted"/>